<dbReference type="InterPro" id="IPR029063">
    <property type="entry name" value="SAM-dependent_MTases_sf"/>
</dbReference>
<feature type="domain" description="Methyltransferase" evidence="2">
    <location>
        <begin position="204"/>
        <end position="291"/>
    </location>
</feature>
<dbReference type="PANTHER" id="PTHR43591">
    <property type="entry name" value="METHYLTRANSFERASE"/>
    <property type="match status" value="1"/>
</dbReference>
<sequence length="472" mass="53344">MPETDLAAPWVATSSNVKVYGDIKSSHQRQSSNTSIDLYSRPIHRQPSEKLQQQRYRCMNSLPSDSKLNAPTNTIRGNKPKPRIHIKQVNKVPERGMGIACPSPVSPQFRVNFLQNDPSQSIVDTHLSLDGATQMKALLDTGKDGRSVLGRNFPKSIDPNYIYPLPSDDAELSRLDKEHELVKELFNCIYRSPIEKLLDKGIKVLDVGCGSGSWCIEMASKYKRSHFTGIDICLKRDGPAAPNLTMLKVDMSEPFPFARETFDFVFCRNLSLAIPFDDWDRTIEELTRVAKYNAYLEFIEADWELKRTNIAMKKWNTFAIAALRNRQYNPRIGRNLDVFLRFHLSEVNNTYLSMPVGEWSGTKIGIKAQSYWTDTIASLKPIILGSTDPKVIGFASYERLAKLALKELASSQTYCNYYAYYGRKAEEIPIYLEKRQSSRRNRSLTSNKTLSGSSTSSPPSDCSDTTDTSGTL</sequence>
<feature type="region of interest" description="Disordered" evidence="1">
    <location>
        <begin position="439"/>
        <end position="472"/>
    </location>
</feature>
<dbReference type="Pfam" id="PF13649">
    <property type="entry name" value="Methyltransf_25"/>
    <property type="match status" value="1"/>
</dbReference>
<proteinExistence type="predicted"/>
<dbReference type="Gene3D" id="3.40.50.150">
    <property type="entry name" value="Vaccinia Virus protein VP39"/>
    <property type="match status" value="1"/>
</dbReference>
<dbReference type="InterPro" id="IPR041698">
    <property type="entry name" value="Methyltransf_25"/>
</dbReference>
<feature type="compositionally biased region" description="Polar residues" evidence="1">
    <location>
        <begin position="61"/>
        <end position="76"/>
    </location>
</feature>
<name>A0A8H7PW07_MORIS</name>
<dbReference type="CDD" id="cd02440">
    <property type="entry name" value="AdoMet_MTases"/>
    <property type="match status" value="1"/>
</dbReference>
<feature type="compositionally biased region" description="Low complexity" evidence="1">
    <location>
        <begin position="443"/>
        <end position="472"/>
    </location>
</feature>
<dbReference type="PANTHER" id="PTHR43591:SF24">
    <property type="entry name" value="2-METHOXY-6-POLYPRENYL-1,4-BENZOQUINOL METHYLASE, MITOCHONDRIAL"/>
    <property type="match status" value="1"/>
</dbReference>
<dbReference type="AlphaFoldDB" id="A0A8H7PW07"/>
<dbReference type="GO" id="GO:0008168">
    <property type="term" value="F:methyltransferase activity"/>
    <property type="evidence" value="ECO:0007669"/>
    <property type="project" value="TreeGrafter"/>
</dbReference>
<reference evidence="3" key="1">
    <citation type="submission" date="2020-12" db="EMBL/GenBank/DDBJ databases">
        <title>Metabolic potential, ecology and presence of endohyphal bacteria is reflected in genomic diversity of Mucoromycotina.</title>
        <authorList>
            <person name="Muszewska A."/>
            <person name="Okrasinska A."/>
            <person name="Steczkiewicz K."/>
            <person name="Drgas O."/>
            <person name="Orlowska M."/>
            <person name="Perlinska-Lenart U."/>
            <person name="Aleksandrzak-Piekarczyk T."/>
            <person name="Szatraj K."/>
            <person name="Zielenkiewicz U."/>
            <person name="Pilsyk S."/>
            <person name="Malc E."/>
            <person name="Mieczkowski P."/>
            <person name="Kruszewska J.S."/>
            <person name="Biernat P."/>
            <person name="Pawlowska J."/>
        </authorList>
    </citation>
    <scope>NUCLEOTIDE SEQUENCE</scope>
    <source>
        <strain evidence="3">WA0000067209</strain>
    </source>
</reference>
<dbReference type="SUPFAM" id="SSF53335">
    <property type="entry name" value="S-adenosyl-L-methionine-dependent methyltransferases"/>
    <property type="match status" value="1"/>
</dbReference>
<evidence type="ECO:0000313" key="4">
    <source>
        <dbReference type="Proteomes" id="UP000654370"/>
    </source>
</evidence>
<evidence type="ECO:0000313" key="3">
    <source>
        <dbReference type="EMBL" id="KAG2180226.1"/>
    </source>
</evidence>
<comment type="caution">
    <text evidence="3">The sequence shown here is derived from an EMBL/GenBank/DDBJ whole genome shotgun (WGS) entry which is preliminary data.</text>
</comment>
<evidence type="ECO:0000259" key="2">
    <source>
        <dbReference type="Pfam" id="PF13649"/>
    </source>
</evidence>
<keyword evidence="4" id="KW-1185">Reference proteome</keyword>
<dbReference type="OrthoDB" id="2013972at2759"/>
<dbReference type="Proteomes" id="UP000654370">
    <property type="component" value="Unassembled WGS sequence"/>
</dbReference>
<dbReference type="EMBL" id="JAEPQZ010000006">
    <property type="protein sequence ID" value="KAG2180226.1"/>
    <property type="molecule type" value="Genomic_DNA"/>
</dbReference>
<protein>
    <recommendedName>
        <fullName evidence="2">Methyltransferase domain-containing protein</fullName>
    </recommendedName>
</protein>
<gene>
    <name evidence="3" type="ORF">INT43_004015</name>
</gene>
<feature type="region of interest" description="Disordered" evidence="1">
    <location>
        <begin position="61"/>
        <end position="80"/>
    </location>
</feature>
<accession>A0A8H7PW07</accession>
<organism evidence="3 4">
    <name type="scientific">Mortierella isabellina</name>
    <name type="common">Filamentous fungus</name>
    <name type="synonym">Umbelopsis isabellina</name>
    <dbReference type="NCBI Taxonomy" id="91625"/>
    <lineage>
        <taxon>Eukaryota</taxon>
        <taxon>Fungi</taxon>
        <taxon>Fungi incertae sedis</taxon>
        <taxon>Mucoromycota</taxon>
        <taxon>Mucoromycotina</taxon>
        <taxon>Umbelopsidomycetes</taxon>
        <taxon>Umbelopsidales</taxon>
        <taxon>Umbelopsidaceae</taxon>
        <taxon>Umbelopsis</taxon>
    </lineage>
</organism>
<evidence type="ECO:0000256" key="1">
    <source>
        <dbReference type="SAM" id="MobiDB-lite"/>
    </source>
</evidence>